<proteinExistence type="predicted"/>
<accession>A0A147DC75</accession>
<dbReference type="EMBL" id="LDQA01000001">
    <property type="protein sequence ID" value="KTR08584.1"/>
    <property type="molecule type" value="Genomic_DNA"/>
</dbReference>
<name>A0A147DC75_9HYPH</name>
<comment type="caution">
    <text evidence="2">The sequence shown here is derived from an EMBL/GenBank/DDBJ whole genome shotgun (WGS) entry which is preliminary data.</text>
</comment>
<evidence type="ECO:0000313" key="2">
    <source>
        <dbReference type="EMBL" id="KTR08584.1"/>
    </source>
</evidence>
<dbReference type="PATRIC" id="fig|401562.4.peg.243"/>
<keyword evidence="3" id="KW-1185">Reference proteome</keyword>
<feature type="transmembrane region" description="Helical" evidence="1">
    <location>
        <begin position="21"/>
        <end position="37"/>
    </location>
</feature>
<evidence type="ECO:0000313" key="3">
    <source>
        <dbReference type="Proteomes" id="UP000078529"/>
    </source>
</evidence>
<protein>
    <submittedName>
        <fullName evidence="2">Uncharacterized protein</fullName>
    </submittedName>
</protein>
<dbReference type="AlphaFoldDB" id="A0A147DC75"/>
<evidence type="ECO:0000256" key="1">
    <source>
        <dbReference type="SAM" id="Phobius"/>
    </source>
</evidence>
<organism evidence="2 3">
    <name type="scientific">Aureimonas ureilytica</name>
    <dbReference type="NCBI Taxonomy" id="401562"/>
    <lineage>
        <taxon>Bacteria</taxon>
        <taxon>Pseudomonadati</taxon>
        <taxon>Pseudomonadota</taxon>
        <taxon>Alphaproteobacteria</taxon>
        <taxon>Hyphomicrobiales</taxon>
        <taxon>Aurantimonadaceae</taxon>
        <taxon>Aureimonas</taxon>
    </lineage>
</organism>
<keyword evidence="1" id="KW-0812">Transmembrane</keyword>
<reference evidence="2 3" key="1">
    <citation type="journal article" date="2016" name="Front. Microbiol.">
        <title>Genomic Resource of Rice Seed Associated Bacteria.</title>
        <authorList>
            <person name="Midha S."/>
            <person name="Bansal K."/>
            <person name="Sharma S."/>
            <person name="Kumar N."/>
            <person name="Patil P.P."/>
            <person name="Chaudhry V."/>
            <person name="Patil P.B."/>
        </authorList>
    </citation>
    <scope>NUCLEOTIDE SEQUENCE [LARGE SCALE GENOMIC DNA]</scope>
    <source>
        <strain evidence="2 3">NS365</strain>
    </source>
</reference>
<dbReference type="Proteomes" id="UP000078529">
    <property type="component" value="Unassembled WGS sequence"/>
</dbReference>
<sequence length="91" mass="10890">MGSMFRRWVQWRNARSRRDTAHVFAAANTFLLPYAFIRSIPTEAEIKRRTQSMDFTGGYSEFERLLFADICYSFRDDISELLQRDRRKADE</sequence>
<keyword evidence="1" id="KW-1133">Transmembrane helix</keyword>
<keyword evidence="1" id="KW-0472">Membrane</keyword>
<gene>
    <name evidence="2" type="ORF">NS365_01210</name>
</gene>